<evidence type="ECO:0000259" key="9">
    <source>
        <dbReference type="Pfam" id="PF04695"/>
    </source>
</evidence>
<evidence type="ECO:0000256" key="5">
    <source>
        <dbReference type="ARBA" id="ARBA00029691"/>
    </source>
</evidence>
<comment type="subcellular location">
    <subcellularLocation>
        <location evidence="6 7">Peroxisome membrane</location>
    </subcellularLocation>
</comment>
<proteinExistence type="inferred from homology"/>
<feature type="compositionally biased region" description="Polar residues" evidence="8">
    <location>
        <begin position="84"/>
        <end position="97"/>
    </location>
</feature>
<feature type="domain" description="Peroxisome membrane anchor protein Pex14p N-terminal" evidence="9">
    <location>
        <begin position="36"/>
        <end position="77"/>
    </location>
</feature>
<sequence length="371" mass="40587">MSDTDKDEKSGAPSWQRAQPSPESKPTLKADEPQTASLERARKFLQDADVQKTTPERKAEFLKSKGIPERDIEELLKDEVRGASATSQAESRSLSTQITPPATPPAAIEEPLSESGTEPLKLEKRDDRPPIITYPEFLTKPARPPPLVTVNGFFNTLYAFGAVSALIYGASKYVVEPMVDALTEARISLHDTAKQDLDKLVAKLENTVSEIPPNKKTAEASGHTDADDDAASSSYDDPTELFHRDIGVQTSLPTSPLAGTFPDLALSTPEKPVAQQTRRLTELVASLKGVHEGTTSQTRAYMNITVDLDDLRTDLDRLGSAQNDWQPPAGFSFYGRSSRSEPDDEIKKAKENIRRVKGVLLSARSFPATTK</sequence>
<keyword evidence="11" id="KW-1185">Reference proteome</keyword>
<evidence type="ECO:0000256" key="8">
    <source>
        <dbReference type="SAM" id="MobiDB-lite"/>
    </source>
</evidence>
<gene>
    <name evidence="10" type="ORF">B0H63DRAFT_521311</name>
</gene>
<feature type="compositionally biased region" description="Basic and acidic residues" evidence="8">
    <location>
        <begin position="338"/>
        <end position="348"/>
    </location>
</feature>
<dbReference type="GO" id="GO:0005778">
    <property type="term" value="C:peroxisomal membrane"/>
    <property type="evidence" value="ECO:0007669"/>
    <property type="project" value="UniProtKB-SubCell"/>
</dbReference>
<feature type="region of interest" description="Disordered" evidence="8">
    <location>
        <begin position="211"/>
        <end position="238"/>
    </location>
</feature>
<keyword evidence="7" id="KW-0813">Transport</keyword>
<feature type="region of interest" description="Disordered" evidence="8">
    <location>
        <begin position="319"/>
        <end position="348"/>
    </location>
</feature>
<accession>A0AAE0U1M1</accession>
<feature type="compositionally biased region" description="Basic and acidic residues" evidence="8">
    <location>
        <begin position="216"/>
        <end position="225"/>
    </location>
</feature>
<evidence type="ECO:0000256" key="6">
    <source>
        <dbReference type="ARBA" id="ARBA00046271"/>
    </source>
</evidence>
<feature type="compositionally biased region" description="Basic and acidic residues" evidence="8">
    <location>
        <begin position="1"/>
        <end position="10"/>
    </location>
</feature>
<dbReference type="AlphaFoldDB" id="A0AAE0U1M1"/>
<keyword evidence="7" id="KW-0653">Protein transport</keyword>
<dbReference type="GO" id="GO:1990429">
    <property type="term" value="C:peroxisomal importomer complex"/>
    <property type="evidence" value="ECO:0007669"/>
    <property type="project" value="TreeGrafter"/>
</dbReference>
<comment type="function">
    <text evidence="7">Component of the PEX13-PEX14 docking complex, a translocon channel that specifically mediates the import of peroxisomal cargo proteins bound to PEX5 receptor. The PEX13-PEX14 docking complex forms a large import pore which can be opened to a diameter of about 9 nm. Mechanistically, PEX5 receptor along with cargo proteins associates with the PEX14 subunit of the PEX13-PEX14 docking complex in the cytosol, leading to the insertion of the receptor into the organelle membrane with the concomitant translocation of the cargo into the peroxisome matrix.</text>
</comment>
<dbReference type="InterPro" id="IPR025655">
    <property type="entry name" value="PEX14"/>
</dbReference>
<dbReference type="PANTHER" id="PTHR23058">
    <property type="entry name" value="PEROXISOMAL MEMBRANE PROTEIN PEX14"/>
    <property type="match status" value="1"/>
</dbReference>
<evidence type="ECO:0000256" key="4">
    <source>
        <dbReference type="ARBA" id="ARBA00029502"/>
    </source>
</evidence>
<evidence type="ECO:0000313" key="11">
    <source>
        <dbReference type="Proteomes" id="UP001285441"/>
    </source>
</evidence>
<dbReference type="InterPro" id="IPR006785">
    <property type="entry name" value="Pex14_N"/>
</dbReference>
<dbReference type="Gene3D" id="1.10.10.10">
    <property type="entry name" value="Winged helix-like DNA-binding domain superfamily/Winged helix DNA-binding domain"/>
    <property type="match status" value="1"/>
</dbReference>
<reference evidence="10" key="1">
    <citation type="journal article" date="2023" name="Mol. Phylogenet. Evol.">
        <title>Genome-scale phylogeny and comparative genomics of the fungal order Sordariales.</title>
        <authorList>
            <person name="Hensen N."/>
            <person name="Bonometti L."/>
            <person name="Westerberg I."/>
            <person name="Brannstrom I.O."/>
            <person name="Guillou S."/>
            <person name="Cros-Aarteil S."/>
            <person name="Calhoun S."/>
            <person name="Haridas S."/>
            <person name="Kuo A."/>
            <person name="Mondo S."/>
            <person name="Pangilinan J."/>
            <person name="Riley R."/>
            <person name="LaButti K."/>
            <person name="Andreopoulos B."/>
            <person name="Lipzen A."/>
            <person name="Chen C."/>
            <person name="Yan M."/>
            <person name="Daum C."/>
            <person name="Ng V."/>
            <person name="Clum A."/>
            <person name="Steindorff A."/>
            <person name="Ohm R.A."/>
            <person name="Martin F."/>
            <person name="Silar P."/>
            <person name="Natvig D.O."/>
            <person name="Lalanne C."/>
            <person name="Gautier V."/>
            <person name="Ament-Velasquez S.L."/>
            <person name="Kruys A."/>
            <person name="Hutchinson M.I."/>
            <person name="Powell A.J."/>
            <person name="Barry K."/>
            <person name="Miller A.N."/>
            <person name="Grigoriev I.V."/>
            <person name="Debuchy R."/>
            <person name="Gladieux P."/>
            <person name="Hiltunen Thoren M."/>
            <person name="Johannesson H."/>
        </authorList>
    </citation>
    <scope>NUCLEOTIDE SEQUENCE</scope>
    <source>
        <strain evidence="10">CBS 232.78</strain>
    </source>
</reference>
<evidence type="ECO:0000256" key="7">
    <source>
        <dbReference type="RuleBase" id="RU367032"/>
    </source>
</evidence>
<dbReference type="GO" id="GO:0016560">
    <property type="term" value="P:protein import into peroxisome matrix, docking"/>
    <property type="evidence" value="ECO:0007669"/>
    <property type="project" value="UniProtKB-UniRule"/>
</dbReference>
<dbReference type="GO" id="GO:0005102">
    <property type="term" value="F:signaling receptor binding"/>
    <property type="evidence" value="ECO:0007669"/>
    <property type="project" value="TreeGrafter"/>
</dbReference>
<keyword evidence="3 7" id="KW-0576">Peroxisome</keyword>
<dbReference type="Pfam" id="PF04695">
    <property type="entry name" value="Pex14_N"/>
    <property type="match status" value="1"/>
</dbReference>
<evidence type="ECO:0000256" key="1">
    <source>
        <dbReference type="ARBA" id="ARBA00005443"/>
    </source>
</evidence>
<feature type="region of interest" description="Disordered" evidence="8">
    <location>
        <begin position="1"/>
        <end position="123"/>
    </location>
</feature>
<dbReference type="Proteomes" id="UP001285441">
    <property type="component" value="Unassembled WGS sequence"/>
</dbReference>
<keyword evidence="7" id="KW-0472">Membrane</keyword>
<dbReference type="EMBL" id="JAULSW010000003">
    <property type="protein sequence ID" value="KAK3387249.1"/>
    <property type="molecule type" value="Genomic_DNA"/>
</dbReference>
<evidence type="ECO:0000256" key="2">
    <source>
        <dbReference type="ARBA" id="ARBA00023010"/>
    </source>
</evidence>
<keyword evidence="2" id="KW-0811">Translocation</keyword>
<comment type="caution">
    <text evidence="10">The sequence shown here is derived from an EMBL/GenBank/DDBJ whole genome shotgun (WGS) entry which is preliminary data.</text>
</comment>
<evidence type="ECO:0000313" key="10">
    <source>
        <dbReference type="EMBL" id="KAK3387249.1"/>
    </source>
</evidence>
<protein>
    <recommendedName>
        <fullName evidence="4 7">Peroxisomal membrane protein PEX14</fullName>
    </recommendedName>
    <alternativeName>
        <fullName evidence="5 7">Peroxin-14</fullName>
    </alternativeName>
</protein>
<organism evidence="10 11">
    <name type="scientific">Podospora didyma</name>
    <dbReference type="NCBI Taxonomy" id="330526"/>
    <lineage>
        <taxon>Eukaryota</taxon>
        <taxon>Fungi</taxon>
        <taxon>Dikarya</taxon>
        <taxon>Ascomycota</taxon>
        <taxon>Pezizomycotina</taxon>
        <taxon>Sordariomycetes</taxon>
        <taxon>Sordariomycetidae</taxon>
        <taxon>Sordariales</taxon>
        <taxon>Podosporaceae</taxon>
        <taxon>Podospora</taxon>
    </lineage>
</organism>
<dbReference type="PANTHER" id="PTHR23058:SF5">
    <property type="entry name" value="PEROXISOMAL MEMBRANE PROTEIN PEX14"/>
    <property type="match status" value="1"/>
</dbReference>
<comment type="similarity">
    <text evidence="1 7">Belongs to the peroxin-14 family.</text>
</comment>
<evidence type="ECO:0000256" key="3">
    <source>
        <dbReference type="ARBA" id="ARBA00023140"/>
    </source>
</evidence>
<reference evidence="10" key="2">
    <citation type="submission" date="2023-06" db="EMBL/GenBank/DDBJ databases">
        <authorList>
            <consortium name="Lawrence Berkeley National Laboratory"/>
            <person name="Haridas S."/>
            <person name="Hensen N."/>
            <person name="Bonometti L."/>
            <person name="Westerberg I."/>
            <person name="Brannstrom I.O."/>
            <person name="Guillou S."/>
            <person name="Cros-Aarteil S."/>
            <person name="Calhoun S."/>
            <person name="Kuo A."/>
            <person name="Mondo S."/>
            <person name="Pangilinan J."/>
            <person name="Riley R."/>
            <person name="LaButti K."/>
            <person name="Andreopoulos B."/>
            <person name="Lipzen A."/>
            <person name="Chen C."/>
            <person name="Yanf M."/>
            <person name="Daum C."/>
            <person name="Ng V."/>
            <person name="Clum A."/>
            <person name="Steindorff A."/>
            <person name="Ohm R."/>
            <person name="Martin F."/>
            <person name="Silar P."/>
            <person name="Natvig D."/>
            <person name="Lalanne C."/>
            <person name="Gautier V."/>
            <person name="Ament-velasquez S.L."/>
            <person name="Kruys A."/>
            <person name="Hutchinson M.I."/>
            <person name="Powell A.J."/>
            <person name="Barry K."/>
            <person name="Miller A.N."/>
            <person name="Grigoriev I.V."/>
            <person name="Debuchy R."/>
            <person name="Gladieux P."/>
            <person name="Thoren M.H."/>
            <person name="Johannesson H."/>
        </authorList>
    </citation>
    <scope>NUCLEOTIDE SEQUENCE</scope>
    <source>
        <strain evidence="10">CBS 232.78</strain>
    </source>
</reference>
<feature type="compositionally biased region" description="Basic and acidic residues" evidence="8">
    <location>
        <begin position="39"/>
        <end position="81"/>
    </location>
</feature>
<name>A0AAE0U1M1_9PEZI</name>
<dbReference type="InterPro" id="IPR036388">
    <property type="entry name" value="WH-like_DNA-bd_sf"/>
</dbReference>